<dbReference type="AlphaFoldDB" id="A0A518B8N5"/>
<dbReference type="EMBL" id="CP036279">
    <property type="protein sequence ID" value="QDU63312.1"/>
    <property type="molecule type" value="Genomic_DNA"/>
</dbReference>
<sequence length="181" mass="20274">MELDGIRAGEDDPTFLSMCPFAPTMLLRDDIMLRDDGDYTYGDDHADLRIEMANYGLSTGYPIDSFVDIRCACGSDGFEFHSDEEAGVAVRRCGSCRHERFMADSAGFAEEAKLTSHVCICGSSHFQLTAGVHRYRRDDDSLAEEVRWTYIGCRCASCGLVGCYADWKCEHGNYETLLRLM</sequence>
<dbReference type="KEGG" id="knv:Pan216_41900"/>
<name>A0A518B8N5_9BACT</name>
<accession>A0A518B8N5</accession>
<evidence type="ECO:0000313" key="1">
    <source>
        <dbReference type="EMBL" id="QDU63312.1"/>
    </source>
</evidence>
<proteinExistence type="predicted"/>
<protein>
    <submittedName>
        <fullName evidence="1">Uncharacterized protein</fullName>
    </submittedName>
</protein>
<organism evidence="1 2">
    <name type="scientific">Kolteria novifilia</name>
    <dbReference type="NCBI Taxonomy" id="2527975"/>
    <lineage>
        <taxon>Bacteria</taxon>
        <taxon>Pseudomonadati</taxon>
        <taxon>Planctomycetota</taxon>
        <taxon>Planctomycetia</taxon>
        <taxon>Kolteriales</taxon>
        <taxon>Kolteriaceae</taxon>
        <taxon>Kolteria</taxon>
    </lineage>
</organism>
<evidence type="ECO:0000313" key="2">
    <source>
        <dbReference type="Proteomes" id="UP000317093"/>
    </source>
</evidence>
<gene>
    <name evidence="1" type="ORF">Pan216_41900</name>
</gene>
<dbReference type="Proteomes" id="UP000317093">
    <property type="component" value="Chromosome"/>
</dbReference>
<keyword evidence="2" id="KW-1185">Reference proteome</keyword>
<reference evidence="1 2" key="1">
    <citation type="submission" date="2019-02" db="EMBL/GenBank/DDBJ databases">
        <title>Deep-cultivation of Planctomycetes and their phenomic and genomic characterization uncovers novel biology.</title>
        <authorList>
            <person name="Wiegand S."/>
            <person name="Jogler M."/>
            <person name="Boedeker C."/>
            <person name="Pinto D."/>
            <person name="Vollmers J."/>
            <person name="Rivas-Marin E."/>
            <person name="Kohn T."/>
            <person name="Peeters S.H."/>
            <person name="Heuer A."/>
            <person name="Rast P."/>
            <person name="Oberbeckmann S."/>
            <person name="Bunk B."/>
            <person name="Jeske O."/>
            <person name="Meyerdierks A."/>
            <person name="Storesund J.E."/>
            <person name="Kallscheuer N."/>
            <person name="Luecker S."/>
            <person name="Lage O.M."/>
            <person name="Pohl T."/>
            <person name="Merkel B.J."/>
            <person name="Hornburger P."/>
            <person name="Mueller R.-W."/>
            <person name="Bruemmer F."/>
            <person name="Labrenz M."/>
            <person name="Spormann A.M."/>
            <person name="Op den Camp H."/>
            <person name="Overmann J."/>
            <person name="Amann R."/>
            <person name="Jetten M.S.M."/>
            <person name="Mascher T."/>
            <person name="Medema M.H."/>
            <person name="Devos D.P."/>
            <person name="Kaster A.-K."/>
            <person name="Ovreas L."/>
            <person name="Rohde M."/>
            <person name="Galperin M.Y."/>
            <person name="Jogler C."/>
        </authorList>
    </citation>
    <scope>NUCLEOTIDE SEQUENCE [LARGE SCALE GENOMIC DNA]</scope>
    <source>
        <strain evidence="1 2">Pan216</strain>
    </source>
</reference>